<evidence type="ECO:0000256" key="7">
    <source>
        <dbReference type="ARBA" id="ARBA00022807"/>
    </source>
</evidence>
<feature type="region of interest" description="Disordered" evidence="13">
    <location>
        <begin position="307"/>
        <end position="380"/>
    </location>
</feature>
<evidence type="ECO:0000256" key="6">
    <source>
        <dbReference type="ARBA" id="ARBA00022801"/>
    </source>
</evidence>
<evidence type="ECO:0000256" key="12">
    <source>
        <dbReference type="PROSITE-ProRule" id="PRU00331"/>
    </source>
</evidence>
<name>A0A1I7Y1T5_9BILA</name>
<evidence type="ECO:0000256" key="4">
    <source>
        <dbReference type="ARBA" id="ARBA00022670"/>
    </source>
</evidence>
<feature type="active site" description="Proton acceptor" evidence="11">
    <location>
        <position position="109"/>
    </location>
</feature>
<dbReference type="Gene3D" id="3.90.70.40">
    <property type="match status" value="1"/>
</dbReference>
<evidence type="ECO:0000256" key="2">
    <source>
        <dbReference type="ARBA" id="ARBA00004123"/>
    </source>
</evidence>
<keyword evidence="4" id="KW-0645">Protease</keyword>
<feature type="active site" description="Nucleophile" evidence="11">
    <location>
        <position position="14"/>
    </location>
</feature>
<evidence type="ECO:0000259" key="14">
    <source>
        <dbReference type="PROSITE" id="PS50957"/>
    </source>
</evidence>
<dbReference type="GO" id="GO:0005634">
    <property type="term" value="C:nucleus"/>
    <property type="evidence" value="ECO:0007669"/>
    <property type="project" value="UniProtKB-SubCell"/>
</dbReference>
<evidence type="ECO:0000313" key="15">
    <source>
        <dbReference type="Proteomes" id="UP000095287"/>
    </source>
</evidence>
<evidence type="ECO:0000256" key="13">
    <source>
        <dbReference type="SAM" id="MobiDB-lite"/>
    </source>
</evidence>
<dbReference type="InterPro" id="IPR033865">
    <property type="entry name" value="Ataxin-3"/>
</dbReference>
<dbReference type="PANTHER" id="PTHR14159">
    <property type="entry name" value="ATAXIN-3-RELATED"/>
    <property type="match status" value="1"/>
</dbReference>
<dbReference type="WBParaSite" id="L893_g11728.t1">
    <property type="protein sequence ID" value="L893_g11728.t1"/>
    <property type="gene ID" value="L893_g11728"/>
</dbReference>
<dbReference type="SMART" id="SM01246">
    <property type="entry name" value="Josephin"/>
    <property type="match status" value="1"/>
</dbReference>
<dbReference type="GO" id="GO:0004843">
    <property type="term" value="F:cysteine-type deubiquitinase activity"/>
    <property type="evidence" value="ECO:0007669"/>
    <property type="project" value="UniProtKB-EC"/>
</dbReference>
<protein>
    <recommendedName>
        <fullName evidence="3">ubiquitinyl hydrolase 1</fullName>
        <ecNumber evidence="3">3.4.19.12</ecNumber>
    </recommendedName>
</protein>
<dbReference type="PROSITE" id="PS50330">
    <property type="entry name" value="UIM"/>
    <property type="match status" value="1"/>
</dbReference>
<dbReference type="AlphaFoldDB" id="A0A1I7Y1T5"/>
<dbReference type="Proteomes" id="UP000095287">
    <property type="component" value="Unplaced"/>
</dbReference>
<feature type="active site" evidence="12">
    <location>
        <position position="14"/>
    </location>
</feature>
<feature type="active site" evidence="11 12">
    <location>
        <position position="124"/>
    </location>
</feature>
<feature type="compositionally biased region" description="Low complexity" evidence="13">
    <location>
        <begin position="326"/>
        <end position="351"/>
    </location>
</feature>
<evidence type="ECO:0000256" key="8">
    <source>
        <dbReference type="ARBA" id="ARBA00023015"/>
    </source>
</evidence>
<evidence type="ECO:0000256" key="1">
    <source>
        <dbReference type="ARBA" id="ARBA00000707"/>
    </source>
</evidence>
<dbReference type="Gene3D" id="1.10.287.10">
    <property type="entry name" value="S15/NS1, RNA-binding"/>
    <property type="match status" value="1"/>
</dbReference>
<comment type="subcellular location">
    <subcellularLocation>
        <location evidence="2">Nucleus</location>
    </subcellularLocation>
</comment>
<evidence type="ECO:0000313" key="16">
    <source>
        <dbReference type="WBParaSite" id="L893_g11728.t1"/>
    </source>
</evidence>
<dbReference type="PANTHER" id="PTHR14159:SF0">
    <property type="entry name" value="ATAXIN-3-RELATED"/>
    <property type="match status" value="1"/>
</dbReference>
<dbReference type="SMART" id="SM00726">
    <property type="entry name" value="UIM"/>
    <property type="match status" value="2"/>
</dbReference>
<evidence type="ECO:0000256" key="3">
    <source>
        <dbReference type="ARBA" id="ARBA00012759"/>
    </source>
</evidence>
<dbReference type="PROSITE" id="PS50957">
    <property type="entry name" value="JOSEPHIN"/>
    <property type="match status" value="1"/>
</dbReference>
<sequence>MDNILFEKQEARLCAQHALNMLLQGAYFTAGDLADIALELDNAERAAGMLDIDVGHNVDDTGFFSVQVISAALNRAMNLTMTSLTHPDVFTYRENPTLARGYICNLNQHWFAVRRFGARWFELNSIKSGPVPITDSHLNEFFAQLLQEGYSIFLVDGDFPDSPADRYFSSAAEAGEILRQPVNVISAPQGRGADAMVLDEEEDPELRAALEASRAQFDDEDVSLARALEASRLNAAAQTEAEDRALQEALRASQDAFSADYEHDLREAIKQSIHETTEEEDLRLAMEMSIKDATQRFEQDTATLLASTSQAGPSGISYPRNPVLHSSDSASGSSKASAPSPSSANARPMPATADDNAERLRRQRAAFLDRLKNNPSAEQK</sequence>
<dbReference type="GO" id="GO:0016579">
    <property type="term" value="P:protein deubiquitination"/>
    <property type="evidence" value="ECO:0007669"/>
    <property type="project" value="InterPro"/>
</dbReference>
<keyword evidence="5" id="KW-0833">Ubl conjugation pathway</keyword>
<evidence type="ECO:0000256" key="11">
    <source>
        <dbReference type="PIRSR" id="PIRSR633865-1"/>
    </source>
</evidence>
<dbReference type="Pfam" id="PF02099">
    <property type="entry name" value="Josephin"/>
    <property type="match status" value="1"/>
</dbReference>
<keyword evidence="7" id="KW-0788">Thiol protease</keyword>
<accession>A0A1I7Y1T5</accession>
<reference evidence="16" key="1">
    <citation type="submission" date="2016-11" db="UniProtKB">
        <authorList>
            <consortium name="WormBaseParasite"/>
        </authorList>
    </citation>
    <scope>IDENTIFICATION</scope>
</reference>
<feature type="active site" evidence="12">
    <location>
        <position position="109"/>
    </location>
</feature>
<dbReference type="PRINTS" id="PR01233">
    <property type="entry name" value="JOSEPHIN"/>
</dbReference>
<proteinExistence type="predicted"/>
<keyword evidence="6 12" id="KW-0378">Hydrolase</keyword>
<dbReference type="InterPro" id="IPR003903">
    <property type="entry name" value="UIM_dom"/>
</dbReference>
<dbReference type="GO" id="GO:0006508">
    <property type="term" value="P:proteolysis"/>
    <property type="evidence" value="ECO:0007669"/>
    <property type="project" value="UniProtKB-KW"/>
</dbReference>
<dbReference type="EC" id="3.4.19.12" evidence="3"/>
<keyword evidence="9" id="KW-0804">Transcription</keyword>
<keyword evidence="15" id="KW-1185">Reference proteome</keyword>
<organism evidence="15 16">
    <name type="scientific">Steinernema glaseri</name>
    <dbReference type="NCBI Taxonomy" id="37863"/>
    <lineage>
        <taxon>Eukaryota</taxon>
        <taxon>Metazoa</taxon>
        <taxon>Ecdysozoa</taxon>
        <taxon>Nematoda</taxon>
        <taxon>Chromadorea</taxon>
        <taxon>Rhabditida</taxon>
        <taxon>Tylenchina</taxon>
        <taxon>Panagrolaimomorpha</taxon>
        <taxon>Strongyloidoidea</taxon>
        <taxon>Steinernematidae</taxon>
        <taxon>Steinernema</taxon>
    </lineage>
</organism>
<evidence type="ECO:0000256" key="9">
    <source>
        <dbReference type="ARBA" id="ARBA00023163"/>
    </source>
</evidence>
<evidence type="ECO:0000256" key="5">
    <source>
        <dbReference type="ARBA" id="ARBA00022786"/>
    </source>
</evidence>
<keyword evidence="10" id="KW-0539">Nucleus</keyword>
<comment type="catalytic activity">
    <reaction evidence="1">
        <text>Thiol-dependent hydrolysis of ester, thioester, amide, peptide and isopeptide bonds formed by the C-terminal Gly of ubiquitin (a 76-residue protein attached to proteins as an intracellular targeting signal).</text>
        <dbReference type="EC" id="3.4.19.12"/>
    </reaction>
</comment>
<feature type="domain" description="Josephin" evidence="14">
    <location>
        <begin position="1"/>
        <end position="170"/>
    </location>
</feature>
<dbReference type="InterPro" id="IPR006155">
    <property type="entry name" value="Josephin"/>
</dbReference>
<evidence type="ECO:0000256" key="10">
    <source>
        <dbReference type="ARBA" id="ARBA00023242"/>
    </source>
</evidence>
<keyword evidence="8" id="KW-0805">Transcription regulation</keyword>